<dbReference type="GO" id="GO:0004553">
    <property type="term" value="F:hydrolase activity, hydrolyzing O-glycosyl compounds"/>
    <property type="evidence" value="ECO:0007669"/>
    <property type="project" value="InterPro"/>
</dbReference>
<reference evidence="7" key="1">
    <citation type="submission" date="2023-10" db="EMBL/GenBank/DDBJ databases">
        <title>Whole Genome based description of the genera Actinobaculum and Actinotignum reveals a complex phylogenetic relationship within the species included in the genus Actinotignum.</title>
        <authorList>
            <person name="Jensen C.S."/>
            <person name="Dargis R."/>
            <person name="Kemp M."/>
            <person name="Christensen J.J."/>
        </authorList>
    </citation>
    <scope>NUCLEOTIDE SEQUENCE</scope>
    <source>
        <strain evidence="7">SLA_B511</strain>
    </source>
</reference>
<dbReference type="Pfam" id="PF02837">
    <property type="entry name" value="Glyco_hydro_2_N"/>
    <property type="match status" value="1"/>
</dbReference>
<dbReference type="InterPro" id="IPR006102">
    <property type="entry name" value="Ig-like_GH2"/>
</dbReference>
<dbReference type="Gene3D" id="2.60.40.10">
    <property type="entry name" value="Immunoglobulins"/>
    <property type="match status" value="2"/>
</dbReference>
<dbReference type="Gene3D" id="3.20.20.80">
    <property type="entry name" value="Glycosidases"/>
    <property type="match status" value="1"/>
</dbReference>
<dbReference type="AlphaFoldDB" id="A0AAW9HKN9"/>
<dbReference type="PANTHER" id="PTHR42732:SF1">
    <property type="entry name" value="BETA-MANNOSIDASE"/>
    <property type="match status" value="1"/>
</dbReference>
<proteinExistence type="inferred from homology"/>
<keyword evidence="3" id="KW-0326">Glycosidase</keyword>
<organism evidence="7 8">
    <name type="scientific">Actinotignum urinale</name>
    <dbReference type="NCBI Taxonomy" id="190146"/>
    <lineage>
        <taxon>Bacteria</taxon>
        <taxon>Bacillati</taxon>
        <taxon>Actinomycetota</taxon>
        <taxon>Actinomycetes</taxon>
        <taxon>Actinomycetales</taxon>
        <taxon>Actinomycetaceae</taxon>
        <taxon>Actinotignum</taxon>
    </lineage>
</organism>
<dbReference type="PRINTS" id="PR00132">
    <property type="entry name" value="GLHYDRLASE2"/>
</dbReference>
<comment type="caution">
    <text evidence="7">The sequence shown here is derived from an EMBL/GenBank/DDBJ whole genome shotgun (WGS) entry which is preliminary data.</text>
</comment>
<dbReference type="InterPro" id="IPR006101">
    <property type="entry name" value="Glyco_hydro_2"/>
</dbReference>
<evidence type="ECO:0000259" key="6">
    <source>
        <dbReference type="Pfam" id="PF02837"/>
    </source>
</evidence>
<dbReference type="InterPro" id="IPR006104">
    <property type="entry name" value="Glyco_hydro_2_N"/>
</dbReference>
<evidence type="ECO:0000256" key="1">
    <source>
        <dbReference type="ARBA" id="ARBA00007401"/>
    </source>
</evidence>
<comment type="similarity">
    <text evidence="1">Belongs to the glycosyl hydrolase 2 family.</text>
</comment>
<accession>A0AAW9HKN9</accession>
<dbReference type="Proteomes" id="UP001281731">
    <property type="component" value="Unassembled WGS sequence"/>
</dbReference>
<evidence type="ECO:0000256" key="3">
    <source>
        <dbReference type="ARBA" id="ARBA00023295"/>
    </source>
</evidence>
<keyword evidence="2 7" id="KW-0378">Hydrolase</keyword>
<protein>
    <submittedName>
        <fullName evidence="7">Glycoside hydrolase family 2 TIM barrel-domain containing protein</fullName>
    </submittedName>
</protein>
<evidence type="ECO:0000256" key="2">
    <source>
        <dbReference type="ARBA" id="ARBA00022801"/>
    </source>
</evidence>
<dbReference type="RefSeq" id="WP_320756240.1">
    <property type="nucleotide sequence ID" value="NZ_JAWNGC010000001.1"/>
</dbReference>
<feature type="domain" description="Glycoside hydrolase family 2 catalytic" evidence="5">
    <location>
        <begin position="299"/>
        <end position="589"/>
    </location>
</feature>
<dbReference type="InterPro" id="IPR006103">
    <property type="entry name" value="Glyco_hydro_2_cat"/>
</dbReference>
<dbReference type="Gene3D" id="2.60.120.260">
    <property type="entry name" value="Galactose-binding domain-like"/>
    <property type="match status" value="1"/>
</dbReference>
<dbReference type="InterPro" id="IPR017853">
    <property type="entry name" value="GH"/>
</dbReference>
<gene>
    <name evidence="7" type="ORF">R6G80_01250</name>
</gene>
<dbReference type="InterPro" id="IPR051913">
    <property type="entry name" value="GH2_Domain-Containing"/>
</dbReference>
<feature type="domain" description="Glycoside hydrolase family 2 immunoglobulin-like beta-sandwich" evidence="4">
    <location>
        <begin position="202"/>
        <end position="291"/>
    </location>
</feature>
<dbReference type="InterPro" id="IPR008979">
    <property type="entry name" value="Galactose-bd-like_sf"/>
</dbReference>
<dbReference type="Pfam" id="PF00703">
    <property type="entry name" value="Glyco_hydro_2"/>
    <property type="match status" value="1"/>
</dbReference>
<name>A0AAW9HKN9_9ACTO</name>
<dbReference type="InterPro" id="IPR013783">
    <property type="entry name" value="Ig-like_fold"/>
</dbReference>
<evidence type="ECO:0000313" key="8">
    <source>
        <dbReference type="Proteomes" id="UP001281731"/>
    </source>
</evidence>
<dbReference type="SUPFAM" id="SSF49303">
    <property type="entry name" value="beta-Galactosidase/glucuronidase domain"/>
    <property type="match status" value="1"/>
</dbReference>
<feature type="domain" description="Glycosyl hydrolases family 2 sugar binding" evidence="6">
    <location>
        <begin position="80"/>
        <end position="178"/>
    </location>
</feature>
<evidence type="ECO:0000259" key="4">
    <source>
        <dbReference type="Pfam" id="PF00703"/>
    </source>
</evidence>
<dbReference type="GO" id="GO:0005975">
    <property type="term" value="P:carbohydrate metabolic process"/>
    <property type="evidence" value="ECO:0007669"/>
    <property type="project" value="InterPro"/>
</dbReference>
<dbReference type="PANTHER" id="PTHR42732">
    <property type="entry name" value="BETA-GALACTOSIDASE"/>
    <property type="match status" value="1"/>
</dbReference>
<dbReference type="Pfam" id="PF02836">
    <property type="entry name" value="Glyco_hydro_2_C"/>
    <property type="match status" value="1"/>
</dbReference>
<dbReference type="EMBL" id="JAWNGC010000001">
    <property type="protein sequence ID" value="MDY5154357.1"/>
    <property type="molecule type" value="Genomic_DNA"/>
</dbReference>
<dbReference type="SUPFAM" id="SSF49785">
    <property type="entry name" value="Galactose-binding domain-like"/>
    <property type="match status" value="1"/>
</dbReference>
<dbReference type="SUPFAM" id="SSF51445">
    <property type="entry name" value="(Trans)glycosidases"/>
    <property type="match status" value="1"/>
</dbReference>
<evidence type="ECO:0000259" key="5">
    <source>
        <dbReference type="Pfam" id="PF02836"/>
    </source>
</evidence>
<sequence length="793" mass="89740">MVRLPDGNDAGKPLKPLLSTEDRGGRSFLMRWFETLEDGWFFTKDSVDGVPACGGDGFVCVSVPHTWNRFDGQDGGGDYYRGACWYVREFIPQDCPEGYRVFVEFEGAANVAEVFVNGARVGEHVGGYSTFRCDVTDVLAQGKNVLAVRVSNEERSDVYPQMADFTFYGGLYRPVHLVYVHPTHFDVETYGGRGVRVSSTISEAGAGVVDVRAWVRNAEAVDQVVVEIFDDEERLVGGLTRPAGDEVWGVVEIPDVRLWQGVDDPYLYRVLVSLVRHNEVMDTVELYHGVREFEFDPQKGFFLNGELMPLRGVSRHQDRLGVGNALSFDDHVEDFLMIRELGANTVRLAHYQQSQDVYDLCDRLGFIVWAEIPFISKMNPDPAAHQDCINQLHELIYQNYNHSSILMWGISNEILIGGGSEKLSENLRELHALAKRLDPSRVTTMAQVSNTPKDSDHNQITDILSYNHYFGWYTGELEDNETWLDSFHAMHPTRSTGLSEYGCEGIISYHSDEPKPGDYSEEYQAVYHEHMCKIIEERDWLWGTHVWNMFDFGCDARDEGGVKGRNNKGLVTFDRKIKKDAYFICQAYWSDEPMVHICSKRYAKRVADEITVKVYSNQSEVTLVVDNKEFATISETDNANRHVFIFENVPLGQGFTQVSAFAGEVVDSTAWEKVAEPFEPYTYVDPEGGNIVMNWFDDTSQEGLPADAPYNHNYYSVHDTVSEIIKNPDASGILTNAASSMSGMRLKASMLGIMGNKSILEMFDQMKAMFENIDDFDGKVSYLNMELQKVKKD</sequence>
<dbReference type="InterPro" id="IPR036156">
    <property type="entry name" value="Beta-gal/glucu_dom_sf"/>
</dbReference>
<evidence type="ECO:0000313" key="7">
    <source>
        <dbReference type="EMBL" id="MDY5154357.1"/>
    </source>
</evidence>